<evidence type="ECO:0000313" key="2">
    <source>
        <dbReference type="Proteomes" id="UP000290649"/>
    </source>
</evidence>
<dbReference type="OrthoDB" id="2974285at2"/>
<dbReference type="Pfam" id="PF09501">
    <property type="entry name" value="Bac_small_YrzI"/>
    <property type="match status" value="1"/>
</dbReference>
<protein>
    <submittedName>
        <fullName evidence="1">YrzI family small protein</fullName>
    </submittedName>
</protein>
<keyword evidence="2" id="KW-1185">Reference proteome</keyword>
<dbReference type="AlphaFoldDB" id="A0A4Q0VQ25"/>
<proteinExistence type="predicted"/>
<organism evidence="1 2">
    <name type="scientific">Anaerobacillus alkaliphilus</name>
    <dbReference type="NCBI Taxonomy" id="1548597"/>
    <lineage>
        <taxon>Bacteria</taxon>
        <taxon>Bacillati</taxon>
        <taxon>Bacillota</taxon>
        <taxon>Bacilli</taxon>
        <taxon>Bacillales</taxon>
        <taxon>Bacillaceae</taxon>
        <taxon>Anaerobacillus</taxon>
    </lineage>
</organism>
<gene>
    <name evidence="1" type="ORF">DS745_18765</name>
</gene>
<dbReference type="RefSeq" id="WP_129079725.1">
    <property type="nucleotide sequence ID" value="NZ_QOUX01000046.1"/>
</dbReference>
<name>A0A4Q0VQ25_9BACI</name>
<dbReference type="InterPro" id="IPR012655">
    <property type="entry name" value="YrzI"/>
</dbReference>
<dbReference type="EMBL" id="QOUX01000046">
    <property type="protein sequence ID" value="RXI98368.1"/>
    <property type="molecule type" value="Genomic_DNA"/>
</dbReference>
<comment type="caution">
    <text evidence="1">The sequence shown here is derived from an EMBL/GenBank/DDBJ whole genome shotgun (WGS) entry which is preliminary data.</text>
</comment>
<reference evidence="1 2" key="1">
    <citation type="journal article" date="2019" name="Int. J. Syst. Evol. Microbiol.">
        <title>Anaerobacillus alkaliphilus sp. nov., a novel alkaliphilic and moderately halophilic bacterium.</title>
        <authorList>
            <person name="Borsodi A.K."/>
            <person name="Aszalos J.M."/>
            <person name="Bihari P."/>
            <person name="Nagy I."/>
            <person name="Schumann P."/>
            <person name="Sproer C."/>
            <person name="Kovacs A.L."/>
            <person name="Boka K."/>
            <person name="Dobosy P."/>
            <person name="Ovari M."/>
            <person name="Szili-Kovacs T."/>
            <person name="Toth E."/>
        </authorList>
    </citation>
    <scope>NUCLEOTIDE SEQUENCE [LARGE SCALE GENOMIC DNA]</scope>
    <source>
        <strain evidence="1 2">B16-10</strain>
    </source>
</reference>
<evidence type="ECO:0000313" key="1">
    <source>
        <dbReference type="EMBL" id="RXI98368.1"/>
    </source>
</evidence>
<accession>A0A4Q0VQ25</accession>
<sequence length="49" mass="5888">MVFNIFFLTITITKRQLSRVDLERALKAQINEQLVEENRQRSITLQRII</sequence>
<dbReference type="Proteomes" id="UP000290649">
    <property type="component" value="Unassembled WGS sequence"/>
</dbReference>